<comment type="caution">
    <text evidence="2">The sequence shown here is derived from an EMBL/GenBank/DDBJ whole genome shotgun (WGS) entry which is preliminary data.</text>
</comment>
<feature type="compositionally biased region" description="Basic and acidic residues" evidence="1">
    <location>
        <begin position="36"/>
        <end position="57"/>
    </location>
</feature>
<name>A0A3M7PID7_BRAPC</name>
<dbReference type="Proteomes" id="UP000276133">
    <property type="component" value="Unassembled WGS sequence"/>
</dbReference>
<protein>
    <submittedName>
        <fullName evidence="2">Uncharacterized protein</fullName>
    </submittedName>
</protein>
<feature type="compositionally biased region" description="Basic residues" evidence="1">
    <location>
        <begin position="18"/>
        <end position="27"/>
    </location>
</feature>
<evidence type="ECO:0000313" key="2">
    <source>
        <dbReference type="EMBL" id="RMZ98812.1"/>
    </source>
</evidence>
<dbReference type="AlphaFoldDB" id="A0A3M7PID7"/>
<keyword evidence="3" id="KW-1185">Reference proteome</keyword>
<evidence type="ECO:0000256" key="1">
    <source>
        <dbReference type="SAM" id="MobiDB-lite"/>
    </source>
</evidence>
<evidence type="ECO:0000313" key="3">
    <source>
        <dbReference type="Proteomes" id="UP000276133"/>
    </source>
</evidence>
<reference evidence="2 3" key="1">
    <citation type="journal article" date="2018" name="Sci. Rep.">
        <title>Genomic signatures of local adaptation to the degree of environmental predictability in rotifers.</title>
        <authorList>
            <person name="Franch-Gras L."/>
            <person name="Hahn C."/>
            <person name="Garcia-Roger E.M."/>
            <person name="Carmona M.J."/>
            <person name="Serra M."/>
            <person name="Gomez A."/>
        </authorList>
    </citation>
    <scope>NUCLEOTIDE SEQUENCE [LARGE SCALE GENOMIC DNA]</scope>
    <source>
        <strain evidence="2">HYR1</strain>
    </source>
</reference>
<proteinExistence type="predicted"/>
<sequence length="117" mass="13900">MNRYPTDSGTDDDNRSRAPTRKLKSSYKRSSNGNNSEERGKQYKNESKITRQKDYDNNREINNLSSITEKSIIETMAPSNIASKILNIFGWNKQHQMPNFYQQQQYQHQYQQYIQNQ</sequence>
<feature type="non-terminal residue" evidence="2">
    <location>
        <position position="117"/>
    </location>
</feature>
<accession>A0A3M7PID7</accession>
<organism evidence="2 3">
    <name type="scientific">Brachionus plicatilis</name>
    <name type="common">Marine rotifer</name>
    <name type="synonym">Brachionus muelleri</name>
    <dbReference type="NCBI Taxonomy" id="10195"/>
    <lineage>
        <taxon>Eukaryota</taxon>
        <taxon>Metazoa</taxon>
        <taxon>Spiralia</taxon>
        <taxon>Gnathifera</taxon>
        <taxon>Rotifera</taxon>
        <taxon>Eurotatoria</taxon>
        <taxon>Monogononta</taxon>
        <taxon>Pseudotrocha</taxon>
        <taxon>Ploima</taxon>
        <taxon>Brachionidae</taxon>
        <taxon>Brachionus</taxon>
    </lineage>
</organism>
<feature type="region of interest" description="Disordered" evidence="1">
    <location>
        <begin position="1"/>
        <end position="57"/>
    </location>
</feature>
<dbReference type="EMBL" id="REGN01010545">
    <property type="protein sequence ID" value="RMZ98812.1"/>
    <property type="molecule type" value="Genomic_DNA"/>
</dbReference>
<gene>
    <name evidence="2" type="ORF">BpHYR1_040967</name>
</gene>